<evidence type="ECO:0000256" key="3">
    <source>
        <dbReference type="ARBA" id="ARBA00022475"/>
    </source>
</evidence>
<dbReference type="GO" id="GO:0055085">
    <property type="term" value="P:transmembrane transport"/>
    <property type="evidence" value="ECO:0007669"/>
    <property type="project" value="InterPro"/>
</dbReference>
<dbReference type="CDD" id="cd06261">
    <property type="entry name" value="TM_PBP2"/>
    <property type="match status" value="1"/>
</dbReference>
<dbReference type="SUPFAM" id="SSF161098">
    <property type="entry name" value="MetI-like"/>
    <property type="match status" value="1"/>
</dbReference>
<evidence type="ECO:0000256" key="6">
    <source>
        <dbReference type="ARBA" id="ARBA00023136"/>
    </source>
</evidence>
<evidence type="ECO:0000256" key="1">
    <source>
        <dbReference type="ARBA" id="ARBA00004651"/>
    </source>
</evidence>
<keyword evidence="2 7" id="KW-0813">Transport</keyword>
<feature type="domain" description="ABC transmembrane type-1" evidence="8">
    <location>
        <begin position="82"/>
        <end position="266"/>
    </location>
</feature>
<evidence type="ECO:0000256" key="4">
    <source>
        <dbReference type="ARBA" id="ARBA00022692"/>
    </source>
</evidence>
<reference evidence="9" key="1">
    <citation type="submission" date="2019-02" db="EMBL/GenBank/DDBJ databases">
        <authorList>
            <person name="Gruber-Vodicka R. H."/>
            <person name="Seah K. B. B."/>
        </authorList>
    </citation>
    <scope>NUCLEOTIDE SEQUENCE</scope>
    <source>
        <strain evidence="9">BECK_S313</strain>
    </source>
</reference>
<dbReference type="Pfam" id="PF00528">
    <property type="entry name" value="BPD_transp_1"/>
    <property type="match status" value="1"/>
</dbReference>
<keyword evidence="5 7" id="KW-1133">Transmembrane helix</keyword>
<accession>A0A450VXK2</accession>
<keyword evidence="3" id="KW-1003">Cell membrane</keyword>
<keyword evidence="4 7" id="KW-0812">Transmembrane</keyword>
<dbReference type="PROSITE" id="PS50928">
    <property type="entry name" value="ABC_TM1"/>
    <property type="match status" value="1"/>
</dbReference>
<dbReference type="InterPro" id="IPR035906">
    <property type="entry name" value="MetI-like_sf"/>
</dbReference>
<feature type="transmembrane region" description="Helical" evidence="7">
    <location>
        <begin position="245"/>
        <end position="265"/>
    </location>
</feature>
<dbReference type="GO" id="GO:0005886">
    <property type="term" value="C:plasma membrane"/>
    <property type="evidence" value="ECO:0007669"/>
    <property type="project" value="UniProtKB-SubCell"/>
</dbReference>
<feature type="transmembrane region" description="Helical" evidence="7">
    <location>
        <begin position="60"/>
        <end position="80"/>
    </location>
</feature>
<dbReference type="EMBL" id="CAADFK010000009">
    <property type="protein sequence ID" value="VFK09534.1"/>
    <property type="molecule type" value="Genomic_DNA"/>
</dbReference>
<keyword evidence="6 7" id="KW-0472">Membrane</keyword>
<comment type="similarity">
    <text evidence="7">Belongs to the binding-protein-dependent transport system permease family.</text>
</comment>
<feature type="transmembrane region" description="Helical" evidence="7">
    <location>
        <begin position="211"/>
        <end position="233"/>
    </location>
</feature>
<comment type="subcellular location">
    <subcellularLocation>
        <location evidence="1 7">Cell membrane</location>
        <topology evidence="1 7">Multi-pass membrane protein</topology>
    </subcellularLocation>
</comment>
<feature type="transmembrane region" description="Helical" evidence="7">
    <location>
        <begin position="132"/>
        <end position="157"/>
    </location>
</feature>
<feature type="transmembrane region" description="Helical" evidence="7">
    <location>
        <begin position="35"/>
        <end position="54"/>
    </location>
</feature>
<proteinExistence type="inferred from homology"/>
<dbReference type="PANTHER" id="PTHR30151:SF0">
    <property type="entry name" value="ABC TRANSPORTER PERMEASE PROTEIN MJ0413-RELATED"/>
    <property type="match status" value="1"/>
</dbReference>
<dbReference type="Gene3D" id="1.10.3720.10">
    <property type="entry name" value="MetI-like"/>
    <property type="match status" value="1"/>
</dbReference>
<gene>
    <name evidence="9" type="ORF">BECKLPF1236B_GA0070989_100929</name>
</gene>
<dbReference type="InterPro" id="IPR000515">
    <property type="entry name" value="MetI-like"/>
</dbReference>
<evidence type="ECO:0000259" key="8">
    <source>
        <dbReference type="PROSITE" id="PS50928"/>
    </source>
</evidence>
<evidence type="ECO:0000313" key="9">
    <source>
        <dbReference type="EMBL" id="VFK09534.1"/>
    </source>
</evidence>
<feature type="transmembrane region" description="Helical" evidence="7">
    <location>
        <begin position="92"/>
        <end position="112"/>
    </location>
</feature>
<dbReference type="AlphaFoldDB" id="A0A450VXK2"/>
<evidence type="ECO:0000256" key="2">
    <source>
        <dbReference type="ARBA" id="ARBA00022448"/>
    </source>
</evidence>
<organism evidence="9">
    <name type="scientific">Candidatus Kentrum sp. LPFa</name>
    <dbReference type="NCBI Taxonomy" id="2126335"/>
    <lineage>
        <taxon>Bacteria</taxon>
        <taxon>Pseudomonadati</taxon>
        <taxon>Pseudomonadota</taxon>
        <taxon>Gammaproteobacteria</taxon>
        <taxon>Candidatus Kentrum</taxon>
    </lineage>
</organism>
<dbReference type="PANTHER" id="PTHR30151">
    <property type="entry name" value="ALKANE SULFONATE ABC TRANSPORTER-RELATED, MEMBRANE SUBUNIT"/>
    <property type="match status" value="1"/>
</dbReference>
<evidence type="ECO:0000256" key="5">
    <source>
        <dbReference type="ARBA" id="ARBA00022989"/>
    </source>
</evidence>
<name>A0A450VXK2_9GAMM</name>
<protein>
    <submittedName>
        <fullName evidence="9">NitT/TauT family transport system permease protein</fullName>
    </submittedName>
</protein>
<sequence>MELILRTGLENTATENGKPSRMLGYALDPARLRPLLGIGIFLLLWEIIVASQLAPENYLPPFHAILGTIADPGTASVLLLQSLITLARALAGYLIAAAIAVPFGIFLGRSALISEIMSPLIEFLRPLPSSTIIPVALLFLGLGAKMIVFVVAFGAAWPILVAARQGAEHVDPVMMDVARLLRLGKTRINLEVVLPAAMPFVMGGLRTSLAVSLILAVTAEMLAGNNGIGFFILDMERAFRVQEMYAGILSIGVLGYLLNLAFQAMERKIVYW</sequence>
<evidence type="ECO:0000256" key="7">
    <source>
        <dbReference type="RuleBase" id="RU363032"/>
    </source>
</evidence>